<dbReference type="PANTHER" id="PTHR33416">
    <property type="entry name" value="NUCLEAR PORE COMPLEX PROTEIN NUP1"/>
    <property type="match status" value="1"/>
</dbReference>
<feature type="region of interest" description="Disordered" evidence="1">
    <location>
        <begin position="501"/>
        <end position="597"/>
    </location>
</feature>
<feature type="compositionally biased region" description="Polar residues" evidence="1">
    <location>
        <begin position="501"/>
        <end position="518"/>
    </location>
</feature>
<feature type="region of interest" description="Disordered" evidence="1">
    <location>
        <begin position="157"/>
        <end position="180"/>
    </location>
</feature>
<organism evidence="2 3">
    <name type="scientific">Glycine soja</name>
    <name type="common">Wild soybean</name>
    <dbReference type="NCBI Taxonomy" id="3848"/>
    <lineage>
        <taxon>Eukaryota</taxon>
        <taxon>Viridiplantae</taxon>
        <taxon>Streptophyta</taxon>
        <taxon>Embryophyta</taxon>
        <taxon>Tracheophyta</taxon>
        <taxon>Spermatophyta</taxon>
        <taxon>Magnoliopsida</taxon>
        <taxon>eudicotyledons</taxon>
        <taxon>Gunneridae</taxon>
        <taxon>Pentapetalae</taxon>
        <taxon>rosids</taxon>
        <taxon>fabids</taxon>
        <taxon>Fabales</taxon>
        <taxon>Fabaceae</taxon>
        <taxon>Papilionoideae</taxon>
        <taxon>50 kb inversion clade</taxon>
        <taxon>NPAAA clade</taxon>
        <taxon>indigoferoid/millettioid clade</taxon>
        <taxon>Phaseoleae</taxon>
        <taxon>Glycine</taxon>
        <taxon>Glycine subgen. Soja</taxon>
    </lineage>
</organism>
<evidence type="ECO:0000313" key="2">
    <source>
        <dbReference type="EMBL" id="RZC06294.1"/>
    </source>
</evidence>
<dbReference type="AlphaFoldDB" id="A0A445K623"/>
<feature type="compositionally biased region" description="Pro residues" evidence="1">
    <location>
        <begin position="30"/>
        <end position="42"/>
    </location>
</feature>
<dbReference type="PANTHER" id="PTHR33416:SF17">
    <property type="entry name" value="PROTEIN KAKU4"/>
    <property type="match status" value="1"/>
</dbReference>
<feature type="compositionally biased region" description="Basic and acidic residues" evidence="1">
    <location>
        <begin position="421"/>
        <end position="430"/>
    </location>
</feature>
<accession>A0A445K623</accession>
<name>A0A445K623_GLYSO</name>
<proteinExistence type="predicted"/>
<feature type="compositionally biased region" description="Low complexity" evidence="1">
    <location>
        <begin position="67"/>
        <end position="90"/>
    </location>
</feature>
<feature type="compositionally biased region" description="Basic residues" evidence="1">
    <location>
        <begin position="580"/>
        <end position="597"/>
    </location>
</feature>
<feature type="compositionally biased region" description="Polar residues" evidence="1">
    <location>
        <begin position="399"/>
        <end position="417"/>
    </location>
</feature>
<keyword evidence="3" id="KW-1185">Reference proteome</keyword>
<dbReference type="GO" id="GO:0071763">
    <property type="term" value="P:nuclear membrane organization"/>
    <property type="evidence" value="ECO:0007669"/>
    <property type="project" value="TreeGrafter"/>
</dbReference>
<protein>
    <submittedName>
        <fullName evidence="2">Protein KAKU4 isoform B</fullName>
    </submittedName>
</protein>
<feature type="compositionally biased region" description="Low complexity" evidence="1">
    <location>
        <begin position="538"/>
        <end position="562"/>
    </location>
</feature>
<feature type="region of interest" description="Disordered" evidence="1">
    <location>
        <begin position="67"/>
        <end position="124"/>
    </location>
</feature>
<dbReference type="Gramene" id="XM_028379579.1">
    <property type="protein sequence ID" value="XP_028235380.1"/>
    <property type="gene ID" value="LOC114415057"/>
</dbReference>
<gene>
    <name evidence="2" type="ORF">D0Y65_014031</name>
</gene>
<evidence type="ECO:0000256" key="1">
    <source>
        <dbReference type="SAM" id="MobiDB-lite"/>
    </source>
</evidence>
<reference evidence="2 3" key="1">
    <citation type="submission" date="2018-09" db="EMBL/GenBank/DDBJ databases">
        <title>A high-quality reference genome of wild soybean provides a powerful tool to mine soybean genomes.</title>
        <authorList>
            <person name="Xie M."/>
            <person name="Chung C.Y.L."/>
            <person name="Li M.-W."/>
            <person name="Wong F.-L."/>
            <person name="Chan T.-F."/>
            <person name="Lam H.-M."/>
        </authorList>
    </citation>
    <scope>NUCLEOTIDE SEQUENCE [LARGE SCALE GENOMIC DNA]</scope>
    <source>
        <strain evidence="3">cv. W05</strain>
        <tissue evidence="2">Hypocotyl of etiolated seedlings</tissue>
    </source>
</reference>
<feature type="compositionally biased region" description="Acidic residues" evidence="1">
    <location>
        <begin position="91"/>
        <end position="107"/>
    </location>
</feature>
<feature type="compositionally biased region" description="Polar residues" evidence="1">
    <location>
        <begin position="569"/>
        <end position="578"/>
    </location>
</feature>
<feature type="region of interest" description="Disordered" evidence="1">
    <location>
        <begin position="399"/>
        <end position="430"/>
    </location>
</feature>
<dbReference type="GO" id="GO:0005635">
    <property type="term" value="C:nuclear envelope"/>
    <property type="evidence" value="ECO:0007669"/>
    <property type="project" value="TreeGrafter"/>
</dbReference>
<evidence type="ECO:0000313" key="3">
    <source>
        <dbReference type="Proteomes" id="UP000289340"/>
    </source>
</evidence>
<comment type="caution">
    <text evidence="2">The sequence shown here is derived from an EMBL/GenBank/DDBJ whole genome shotgun (WGS) entry which is preliminary data.</text>
</comment>
<feature type="region of interest" description="Disordered" evidence="1">
    <location>
        <begin position="1"/>
        <end position="46"/>
    </location>
</feature>
<dbReference type="Proteomes" id="UP000289340">
    <property type="component" value="Chromosome 6"/>
</dbReference>
<dbReference type="EMBL" id="QZWG01000006">
    <property type="protein sequence ID" value="RZC06294.1"/>
    <property type="molecule type" value="Genomic_DNA"/>
</dbReference>
<sequence length="597" mass="64290">MASVPGSRSAGKIVRTRRSAAARSRTPYDRPAPPPPPEPPSPNWISRFVISPSRFIASGAGKIFSSVLDLDNSPSDSSSATSSHSSSANDSDAEEVGTFDDENDNPSEGDVALSKGLQPCVGNSKSKHMIEQLLMKESFSREECDRLIKIIRSRVVDPANDDDGDKRPTDIPNKIFGSDSPELHSAAIMEAKKWLREKKSGLDTNSDIGYGSPSLNLVALPQDPKDEGSPVDVAKLYMRTRPPWASPSIDHTKPQTPSGIQLFKEETPYLFGNNSTPPSKLKRDSAATGSWSIQDEIRRVRSRATEDLLRSLPSSKIDWSAFAMENKNNVNSSAIENIGASLGERVHNSTNLVDASANLARGLGSQVSPDLDSKLDEFQPESVLSNPVNINFEQNQGSVAVQQTRGTQDGGEITTSGLRDGSSDDMHRDGGLVKVNGISDTNGPGHQLDSVEETREAINSRLQDSNHLVIKEKVRAEDALANGFPSSEPSFNPGQVIEQSTKTLDNKPNTTDSSQERTAQGLEQEECQTLRESAEVPDVIGDDSVAGGVVSGSQNSSSVYEVQPGVESGLSTTPTSIAKQKGRRIATRYNRRGKGVK</sequence>